<dbReference type="InterPro" id="IPR016174">
    <property type="entry name" value="Di-haem_cyt_TM"/>
</dbReference>
<keyword evidence="9" id="KW-0408">Iron</keyword>
<sequence>MAQVKKAKNLADWFDQRLGTNKLIEVMMTKYWIPKNINWLWAMGVVLTALFTLLVVSGIFLLMYYKPDENLAYDSVNYTIMQEVAFGWLWRHIHAVAASMVFVIIYIHMFVAIYYGSYKNGREMIWISGMVLFVIFSAEAFSGYMLPWGQMSYWAAAVITNLFGGIPLIGSDVVEWVRGNYVVADSTLTRFFMLHVFLLPVVIMGAIAMHFYALRKPHVNNQEGEEIDFEAEAEKYMAGNKKEAKVIRFWPDFLCKDIFIISLFMILFFALACYHFDFAMDPINFERANQLATPAHIYPEWYFLWSYEVLRGIFFSANLGLVFFGIAQVVFLLLPWLDRSNVVKPAHKRPGFLIFFVLLIIDLIVLTVYGKLPPDGNAKYIGLVASVSFLVLLFIVLPMVTMAENKKGGE</sequence>
<dbReference type="InterPro" id="IPR005798">
    <property type="entry name" value="Cyt_b/b6_C"/>
</dbReference>
<dbReference type="PROSITE" id="PS51003">
    <property type="entry name" value="CYTB_CTER"/>
    <property type="match status" value="1"/>
</dbReference>
<keyword evidence="3" id="KW-0349">Heme</keyword>
<dbReference type="GO" id="GO:0009055">
    <property type="term" value="F:electron transfer activity"/>
    <property type="evidence" value="ECO:0007669"/>
    <property type="project" value="InterPro"/>
</dbReference>
<dbReference type="PANTHER" id="PTHR19271">
    <property type="entry name" value="CYTOCHROME B"/>
    <property type="match status" value="1"/>
</dbReference>
<dbReference type="Proteomes" id="UP000029870">
    <property type="component" value="Unassembled WGS sequence"/>
</dbReference>
<dbReference type="GO" id="GO:0016020">
    <property type="term" value="C:membrane"/>
    <property type="evidence" value="ECO:0007669"/>
    <property type="project" value="UniProtKB-SubCell"/>
</dbReference>
<dbReference type="RefSeq" id="WP_004086819.1">
    <property type="nucleotide sequence ID" value="NZ_CAOUIW010000020.1"/>
</dbReference>
<dbReference type="GO" id="GO:0016491">
    <property type="term" value="F:oxidoreductase activity"/>
    <property type="evidence" value="ECO:0007669"/>
    <property type="project" value="InterPro"/>
</dbReference>
<keyword evidence="6" id="KW-0479">Metal-binding</keyword>
<comment type="subcellular location">
    <subcellularLocation>
        <location evidence="1">Membrane</location>
        <topology evidence="1">Multi-pass membrane protein</topology>
    </subcellularLocation>
</comment>
<evidence type="ECO:0000259" key="12">
    <source>
        <dbReference type="PROSITE" id="PS51002"/>
    </source>
</evidence>
<evidence type="ECO:0000256" key="2">
    <source>
        <dbReference type="ARBA" id="ARBA00022448"/>
    </source>
</evidence>
<dbReference type="CDD" id="cd00284">
    <property type="entry name" value="Cytochrome_b_N"/>
    <property type="match status" value="1"/>
</dbReference>
<evidence type="ECO:0000313" key="15">
    <source>
        <dbReference type="Proteomes" id="UP000029870"/>
    </source>
</evidence>
<dbReference type="GeneID" id="60656603"/>
<dbReference type="GO" id="GO:0046872">
    <property type="term" value="F:metal ion binding"/>
    <property type="evidence" value="ECO:0007669"/>
    <property type="project" value="UniProtKB-KW"/>
</dbReference>
<feature type="domain" description="Cytochrome b/b6 N-terminal region profile" evidence="12">
    <location>
        <begin position="10"/>
        <end position="223"/>
    </location>
</feature>
<evidence type="ECO:0000256" key="11">
    <source>
        <dbReference type="SAM" id="Phobius"/>
    </source>
</evidence>
<feature type="transmembrane region" description="Helical" evidence="11">
    <location>
        <begin position="313"/>
        <end position="337"/>
    </location>
</feature>
<dbReference type="SUPFAM" id="SSF81342">
    <property type="entry name" value="Transmembrane di-heme cytochromes"/>
    <property type="match status" value="1"/>
</dbReference>
<dbReference type="Pfam" id="PF00032">
    <property type="entry name" value="Cytochrom_B_C"/>
    <property type="match status" value="1"/>
</dbReference>
<keyword evidence="7" id="KW-0249">Electron transport</keyword>
<evidence type="ECO:0000256" key="9">
    <source>
        <dbReference type="ARBA" id="ARBA00023004"/>
    </source>
</evidence>
<evidence type="ECO:0000259" key="13">
    <source>
        <dbReference type="PROSITE" id="PS51003"/>
    </source>
</evidence>
<comment type="caution">
    <text evidence="14">The sequence shown here is derived from an EMBL/GenBank/DDBJ whole genome shotgun (WGS) entry which is preliminary data.</text>
</comment>
<keyword evidence="2" id="KW-0813">Transport</keyword>
<dbReference type="SUPFAM" id="SSF81648">
    <property type="entry name" value="a domain/subunit of cytochrome bc1 complex (Ubiquinol-cytochrome c reductase)"/>
    <property type="match status" value="1"/>
</dbReference>
<feature type="domain" description="Cytochrome b/b6 C-terminal region profile" evidence="13">
    <location>
        <begin position="239"/>
        <end position="410"/>
    </location>
</feature>
<feature type="transmembrane region" description="Helical" evidence="11">
    <location>
        <begin position="381"/>
        <end position="400"/>
    </location>
</feature>
<evidence type="ECO:0000256" key="10">
    <source>
        <dbReference type="ARBA" id="ARBA00023136"/>
    </source>
</evidence>
<feature type="transmembrane region" description="Helical" evidence="11">
    <location>
        <begin position="124"/>
        <end position="146"/>
    </location>
</feature>
<feature type="transmembrane region" description="Helical" evidence="11">
    <location>
        <begin position="191"/>
        <end position="214"/>
    </location>
</feature>
<feature type="transmembrane region" description="Helical" evidence="11">
    <location>
        <begin position="37"/>
        <end position="65"/>
    </location>
</feature>
<keyword evidence="5 11" id="KW-0812">Transmembrane</keyword>
<evidence type="ECO:0000256" key="5">
    <source>
        <dbReference type="ARBA" id="ARBA00022692"/>
    </source>
</evidence>
<evidence type="ECO:0000256" key="1">
    <source>
        <dbReference type="ARBA" id="ARBA00004141"/>
    </source>
</evidence>
<dbReference type="Gene3D" id="1.20.810.10">
    <property type="entry name" value="Cytochrome Bc1 Complex, Chain C"/>
    <property type="match status" value="1"/>
</dbReference>
<evidence type="ECO:0000256" key="4">
    <source>
        <dbReference type="ARBA" id="ARBA00022660"/>
    </source>
</evidence>
<dbReference type="InterPro" id="IPR048259">
    <property type="entry name" value="Cytochrome_b_N_euk/bac"/>
</dbReference>
<dbReference type="PANTHER" id="PTHR19271:SF16">
    <property type="entry name" value="CYTOCHROME B"/>
    <property type="match status" value="1"/>
</dbReference>
<feature type="transmembrane region" description="Helical" evidence="11">
    <location>
        <begin position="258"/>
        <end position="277"/>
    </location>
</feature>
<accession>A0A6D2CBW1</accession>
<dbReference type="EMBL" id="JRPH02000001">
    <property type="protein sequence ID" value="TLE06533.1"/>
    <property type="molecule type" value="Genomic_DNA"/>
</dbReference>
<dbReference type="InterPro" id="IPR027387">
    <property type="entry name" value="Cytb/b6-like_sf"/>
</dbReference>
<evidence type="ECO:0000256" key="8">
    <source>
        <dbReference type="ARBA" id="ARBA00022989"/>
    </source>
</evidence>
<dbReference type="InterPro" id="IPR005797">
    <property type="entry name" value="Cyt_b/b6_N"/>
</dbReference>
<feature type="transmembrane region" description="Helical" evidence="11">
    <location>
        <begin position="97"/>
        <end position="118"/>
    </location>
</feature>
<keyword evidence="8 11" id="KW-1133">Transmembrane helix</keyword>
<protein>
    <submittedName>
        <fullName evidence="14">Cytochrome bc complex cytochrome b subunit</fullName>
    </submittedName>
</protein>
<dbReference type="InterPro" id="IPR036150">
    <property type="entry name" value="Cyt_b/b6_C_sf"/>
</dbReference>
<feature type="transmembrane region" description="Helical" evidence="11">
    <location>
        <begin position="153"/>
        <end position="171"/>
    </location>
</feature>
<organism evidence="14 15">
    <name type="scientific">Helicobacter bilis</name>
    <dbReference type="NCBI Taxonomy" id="37372"/>
    <lineage>
        <taxon>Bacteria</taxon>
        <taxon>Pseudomonadati</taxon>
        <taxon>Campylobacterota</taxon>
        <taxon>Epsilonproteobacteria</taxon>
        <taxon>Campylobacterales</taxon>
        <taxon>Helicobacteraceae</taxon>
        <taxon>Helicobacter</taxon>
    </lineage>
</organism>
<keyword evidence="4" id="KW-0679">Respiratory chain</keyword>
<dbReference type="Pfam" id="PF00033">
    <property type="entry name" value="Cytochrome_B"/>
    <property type="match status" value="1"/>
</dbReference>
<evidence type="ECO:0000256" key="6">
    <source>
        <dbReference type="ARBA" id="ARBA00022723"/>
    </source>
</evidence>
<proteinExistence type="predicted"/>
<reference evidence="14 15" key="1">
    <citation type="journal article" date="2014" name="Genome Announc.">
        <title>Draft genome sequences of eight enterohepatic helicobacter species isolated from both laboratory and wild rodents.</title>
        <authorList>
            <person name="Sheh A."/>
            <person name="Shen Z."/>
            <person name="Fox J.G."/>
        </authorList>
    </citation>
    <scope>NUCLEOTIDE SEQUENCE [LARGE SCALE GENOMIC DNA]</scope>
    <source>
        <strain evidence="14 15">Missouri</strain>
    </source>
</reference>
<evidence type="ECO:0000313" key="14">
    <source>
        <dbReference type="EMBL" id="TLE06533.1"/>
    </source>
</evidence>
<dbReference type="GO" id="GO:0022904">
    <property type="term" value="P:respiratory electron transport chain"/>
    <property type="evidence" value="ECO:0007669"/>
    <property type="project" value="InterPro"/>
</dbReference>
<name>A0A6D2CBW1_9HELI</name>
<evidence type="ECO:0000256" key="7">
    <source>
        <dbReference type="ARBA" id="ARBA00022982"/>
    </source>
</evidence>
<gene>
    <name evidence="14" type="ORF">LS77_000330</name>
</gene>
<dbReference type="AlphaFoldDB" id="A0A6D2CBW1"/>
<dbReference type="PROSITE" id="PS51002">
    <property type="entry name" value="CYTB_NTER"/>
    <property type="match status" value="1"/>
</dbReference>
<feature type="transmembrane region" description="Helical" evidence="11">
    <location>
        <begin position="349"/>
        <end position="369"/>
    </location>
</feature>
<evidence type="ECO:0000256" key="3">
    <source>
        <dbReference type="ARBA" id="ARBA00022617"/>
    </source>
</evidence>
<keyword evidence="10 11" id="KW-0472">Membrane</keyword>